<feature type="transmembrane region" description="Helical" evidence="6">
    <location>
        <begin position="143"/>
        <end position="167"/>
    </location>
</feature>
<feature type="transmembrane region" description="Helical" evidence="6">
    <location>
        <begin position="187"/>
        <end position="220"/>
    </location>
</feature>
<feature type="transmembrane region" description="Helical" evidence="6">
    <location>
        <begin position="106"/>
        <end position="131"/>
    </location>
</feature>
<name>A0A101T5W0_9ACTN</name>
<comment type="subcellular location">
    <subcellularLocation>
        <location evidence="1">Cell membrane</location>
        <topology evidence="1">Multi-pass membrane protein</topology>
    </subcellularLocation>
</comment>
<feature type="transmembrane region" description="Helical" evidence="6">
    <location>
        <begin position="354"/>
        <end position="377"/>
    </location>
</feature>
<reference evidence="7 8" key="1">
    <citation type="submission" date="2015-10" db="EMBL/GenBank/DDBJ databases">
        <title>Draft genome sequence of Streptomyces griseoruber DSM 40281, type strain for the species Streptomyces griseoruber.</title>
        <authorList>
            <person name="Ruckert C."/>
            <person name="Winkler A."/>
            <person name="Kalinowski J."/>
            <person name="Kampfer P."/>
            <person name="Glaeser S."/>
        </authorList>
    </citation>
    <scope>NUCLEOTIDE SEQUENCE [LARGE SCALE GENOMIC DNA]</scope>
    <source>
        <strain evidence="7 8">DSM 40281</strain>
    </source>
</reference>
<feature type="transmembrane region" description="Helical" evidence="6">
    <location>
        <begin position="389"/>
        <end position="412"/>
    </location>
</feature>
<gene>
    <name evidence="7" type="ORF">AQJ64_09955</name>
</gene>
<accession>A0A101T5W0</accession>
<feature type="transmembrane region" description="Helical" evidence="6">
    <location>
        <begin position="418"/>
        <end position="436"/>
    </location>
</feature>
<proteinExistence type="predicted"/>
<feature type="transmembrane region" description="Helical" evidence="6">
    <location>
        <begin position="478"/>
        <end position="495"/>
    </location>
</feature>
<dbReference type="EMBL" id="LMWW01000010">
    <property type="protein sequence ID" value="KUN86334.1"/>
    <property type="molecule type" value="Genomic_DNA"/>
</dbReference>
<dbReference type="RefSeq" id="WP_055636025.1">
    <property type="nucleotide sequence ID" value="NZ_JBIRTR010000002.1"/>
</dbReference>
<evidence type="ECO:0000256" key="2">
    <source>
        <dbReference type="ARBA" id="ARBA00022475"/>
    </source>
</evidence>
<dbReference type="InterPro" id="IPR002797">
    <property type="entry name" value="Polysacc_synth"/>
</dbReference>
<dbReference type="PANTHER" id="PTHR30250:SF27">
    <property type="entry name" value="POLYSACCHARIDE BIOSYNTHESIS PROTEIN"/>
    <property type="match status" value="1"/>
</dbReference>
<dbReference type="InterPro" id="IPR050833">
    <property type="entry name" value="Poly_Biosynth_Transport"/>
</dbReference>
<evidence type="ECO:0008006" key="9">
    <source>
        <dbReference type="Google" id="ProtNLM"/>
    </source>
</evidence>
<protein>
    <recommendedName>
        <fullName evidence="9">Polysaccharide biosynthesis protein C-terminal domain-containing protein</fullName>
    </recommendedName>
</protein>
<dbReference type="GO" id="GO:0005886">
    <property type="term" value="C:plasma membrane"/>
    <property type="evidence" value="ECO:0007669"/>
    <property type="project" value="UniProtKB-SubCell"/>
</dbReference>
<evidence type="ECO:0000256" key="4">
    <source>
        <dbReference type="ARBA" id="ARBA00022989"/>
    </source>
</evidence>
<comment type="caution">
    <text evidence="7">The sequence shown here is derived from an EMBL/GenBank/DDBJ whole genome shotgun (WGS) entry which is preliminary data.</text>
</comment>
<evidence type="ECO:0000313" key="8">
    <source>
        <dbReference type="Proteomes" id="UP000052982"/>
    </source>
</evidence>
<keyword evidence="3 6" id="KW-0812">Transmembrane</keyword>
<sequence length="513" mass="52940">MTAADTTAPLRAGAKAPRAVAAVARGGWWGMAGSAANAVFSFLLVGLFTRAVGADGSGVVFTGVALFTILSNTCKLGADAGLIRFVPRDLALHDGRSVPDLLRMAVLPAAVVSTAAAAPLLLSSTAARLLLPQLPPADAVSLVRLFGVFLPVATVGMVLLGATRAYGTVVPFVAVEQIGKPVLRLLIALPVAFLLPSLTALASAWLLPALAGSVAAWFALRRCRAGRGPTPPAEGGSVSWRTFWGFAAPRAVSSVFDISAVWVGVILLSAMATAGEAGVYTAIGRVVTAGTLLQLAVRLAVAPEVSRLLALGEDTEAHSLHRVSTCWIVLFSWPLFALLAAFPETFLSAFGPEFVRGAPALVVLCAAAMVNVAVGNAQTVLLMAGRSSWHLAVTAVAFTVQLTVGVLAVPAWGVRGAAVSWGAAIVVENLAAALLIRWRLGFTTVDRGYATALGVALTVSVVLGAARTREGDTPSGLAVGMVLGMCVFAISLWRYRTSLRVNELAGVLRRRAA</sequence>
<keyword evidence="4 6" id="KW-1133">Transmembrane helix</keyword>
<keyword evidence="5 6" id="KW-0472">Membrane</keyword>
<evidence type="ECO:0000313" key="7">
    <source>
        <dbReference type="EMBL" id="KUN86334.1"/>
    </source>
</evidence>
<evidence type="ECO:0000256" key="3">
    <source>
        <dbReference type="ARBA" id="ARBA00022692"/>
    </source>
</evidence>
<feature type="transmembrane region" description="Helical" evidence="6">
    <location>
        <begin position="322"/>
        <end position="342"/>
    </location>
</feature>
<keyword evidence="2" id="KW-1003">Cell membrane</keyword>
<evidence type="ECO:0000256" key="6">
    <source>
        <dbReference type="SAM" id="Phobius"/>
    </source>
</evidence>
<keyword evidence="8" id="KW-1185">Reference proteome</keyword>
<dbReference type="AlphaFoldDB" id="A0A101T5W0"/>
<evidence type="ECO:0000256" key="5">
    <source>
        <dbReference type="ARBA" id="ARBA00023136"/>
    </source>
</evidence>
<organism evidence="7 8">
    <name type="scientific">Streptomyces griseoruber</name>
    <dbReference type="NCBI Taxonomy" id="1943"/>
    <lineage>
        <taxon>Bacteria</taxon>
        <taxon>Bacillati</taxon>
        <taxon>Actinomycetota</taxon>
        <taxon>Actinomycetes</taxon>
        <taxon>Kitasatosporales</taxon>
        <taxon>Streptomycetaceae</taxon>
        <taxon>Streptomyces</taxon>
    </lineage>
</organism>
<feature type="transmembrane region" description="Helical" evidence="6">
    <location>
        <begin position="60"/>
        <end position="86"/>
    </location>
</feature>
<dbReference type="STRING" id="1943.AQJ64_09955"/>
<dbReference type="PANTHER" id="PTHR30250">
    <property type="entry name" value="PST FAMILY PREDICTED COLANIC ACID TRANSPORTER"/>
    <property type="match status" value="1"/>
</dbReference>
<evidence type="ECO:0000256" key="1">
    <source>
        <dbReference type="ARBA" id="ARBA00004651"/>
    </source>
</evidence>
<feature type="transmembrane region" description="Helical" evidence="6">
    <location>
        <begin position="251"/>
        <end position="272"/>
    </location>
</feature>
<dbReference type="Pfam" id="PF01943">
    <property type="entry name" value="Polysacc_synt"/>
    <property type="match status" value="1"/>
</dbReference>
<feature type="transmembrane region" description="Helical" evidence="6">
    <location>
        <begin position="448"/>
        <end position="466"/>
    </location>
</feature>
<feature type="transmembrane region" description="Helical" evidence="6">
    <location>
        <begin position="28"/>
        <end position="48"/>
    </location>
</feature>
<dbReference type="Proteomes" id="UP000052982">
    <property type="component" value="Unassembled WGS sequence"/>
</dbReference>